<comment type="subunit">
    <text evidence="25">Monomer. Forms a complex with RARG and the SRA1 RNA in the nucleus.</text>
</comment>
<dbReference type="Gene3D" id="3.30.160.60">
    <property type="entry name" value="Classic Zinc Finger"/>
    <property type="match status" value="2"/>
</dbReference>
<keyword evidence="9" id="KW-0819">tRNA processing</keyword>
<keyword evidence="19" id="KW-0539">Nucleus</keyword>
<feature type="compositionally biased region" description="Basic and acidic residues" evidence="35">
    <location>
        <begin position="281"/>
        <end position="301"/>
    </location>
</feature>
<comment type="similarity">
    <text evidence="4">Belongs to the krueppel C2H2-type zinc-finger protein family.</text>
</comment>
<dbReference type="SUPFAM" id="SSF57667">
    <property type="entry name" value="beta-beta-alpha zinc fingers"/>
    <property type="match status" value="2"/>
</dbReference>
<comment type="similarity">
    <text evidence="3">Belongs to the class-I aminoacyl-tRNA synthetase family.</text>
</comment>
<dbReference type="Pfam" id="PF01416">
    <property type="entry name" value="PseudoU_synth_1"/>
    <property type="match status" value="1"/>
</dbReference>
<evidence type="ECO:0000256" key="24">
    <source>
        <dbReference type="ARBA" id="ARBA00053709"/>
    </source>
</evidence>
<dbReference type="CDD" id="cd02568">
    <property type="entry name" value="PseudoU_synth_PUS1_PUS2"/>
    <property type="match status" value="1"/>
</dbReference>
<keyword evidence="15" id="KW-0067">ATP-binding</keyword>
<feature type="compositionally biased region" description="Basic and acidic residues" evidence="35">
    <location>
        <begin position="1701"/>
        <end position="1713"/>
    </location>
</feature>
<dbReference type="InterPro" id="IPR054509">
    <property type="entry name" value="LARS1_ULD"/>
</dbReference>
<dbReference type="InterPro" id="IPR016161">
    <property type="entry name" value="Ald_DH/histidinol_DH"/>
</dbReference>
<dbReference type="PROSITE" id="PS50157">
    <property type="entry name" value="ZINC_FINGER_C2H2_2"/>
    <property type="match status" value="4"/>
</dbReference>
<evidence type="ECO:0000256" key="7">
    <source>
        <dbReference type="ARBA" id="ARBA00022598"/>
    </source>
</evidence>
<dbReference type="GO" id="GO:0031119">
    <property type="term" value="P:tRNA pseudouridine synthesis"/>
    <property type="evidence" value="ECO:0007669"/>
    <property type="project" value="InterPro"/>
</dbReference>
<feature type="domain" description="C2H2-type" evidence="36">
    <location>
        <begin position="154"/>
        <end position="181"/>
    </location>
</feature>
<evidence type="ECO:0000256" key="28">
    <source>
        <dbReference type="ARBA" id="ARBA00075153"/>
    </source>
</evidence>
<keyword evidence="10" id="KW-0479">Metal-binding</keyword>
<dbReference type="SUPFAM" id="SSF50677">
    <property type="entry name" value="ValRS/IleRS/LeuRS editing domain"/>
    <property type="match status" value="1"/>
</dbReference>
<dbReference type="CDD" id="cd07959">
    <property type="entry name" value="Anticodon_Ia_Leu_AEc"/>
    <property type="match status" value="1"/>
</dbReference>
<dbReference type="Pfam" id="PF22947">
    <property type="entry name" value="ULD_3"/>
    <property type="match status" value="1"/>
</dbReference>
<dbReference type="Gene3D" id="3.90.740.10">
    <property type="entry name" value="Valyl/Leucyl/Isoleucyl-tRNA synthetase, editing domain"/>
    <property type="match status" value="1"/>
</dbReference>
<proteinExistence type="inferred from homology"/>
<dbReference type="GO" id="GO:0002161">
    <property type="term" value="F:aminoacyl-tRNA deacylase activity"/>
    <property type="evidence" value="ECO:0007669"/>
    <property type="project" value="InterPro"/>
</dbReference>
<evidence type="ECO:0000256" key="17">
    <source>
        <dbReference type="ARBA" id="ARBA00023146"/>
    </source>
</evidence>
<comment type="catalytic activity">
    <reaction evidence="22">
        <text>tRNA(Leu) + L-leucine + ATP = L-leucyl-tRNA(Leu) + AMP + diphosphate</text>
        <dbReference type="Rhea" id="RHEA:11688"/>
        <dbReference type="Rhea" id="RHEA-COMP:9613"/>
        <dbReference type="Rhea" id="RHEA-COMP:9622"/>
        <dbReference type="ChEBI" id="CHEBI:30616"/>
        <dbReference type="ChEBI" id="CHEBI:33019"/>
        <dbReference type="ChEBI" id="CHEBI:57427"/>
        <dbReference type="ChEBI" id="CHEBI:78442"/>
        <dbReference type="ChEBI" id="CHEBI:78494"/>
        <dbReference type="ChEBI" id="CHEBI:456215"/>
        <dbReference type="EC" id="6.1.1.4"/>
    </reaction>
</comment>
<evidence type="ECO:0000256" key="13">
    <source>
        <dbReference type="ARBA" id="ARBA00022771"/>
    </source>
</evidence>
<name>A0A7R8X3B3_9CRUS</name>
<dbReference type="FunFam" id="3.30.70.660:FF:000002">
    <property type="entry name" value="tRNA pseudouridine synthase"/>
    <property type="match status" value="1"/>
</dbReference>
<gene>
    <name evidence="37" type="ORF">DSTB1V02_LOCUS1908</name>
</gene>
<dbReference type="GO" id="GO:0160147">
    <property type="term" value="F:tRNA pseudouridine(38-40) synthase activity"/>
    <property type="evidence" value="ECO:0007669"/>
    <property type="project" value="UniProtKB-EC"/>
</dbReference>
<evidence type="ECO:0000259" key="36">
    <source>
        <dbReference type="PROSITE" id="PS50157"/>
    </source>
</evidence>
<evidence type="ECO:0000256" key="22">
    <source>
        <dbReference type="ARBA" id="ARBA00047469"/>
    </source>
</evidence>
<feature type="binding site" evidence="33">
    <location>
        <position position="1524"/>
    </location>
    <ligand>
        <name>substrate</name>
    </ligand>
</feature>
<evidence type="ECO:0000256" key="2">
    <source>
        <dbReference type="ARBA" id="ARBA00004123"/>
    </source>
</evidence>
<comment type="catalytic activity">
    <reaction evidence="1">
        <text>a uridine in mRNA = a pseudouridine in mRNA</text>
        <dbReference type="Rhea" id="RHEA:56644"/>
        <dbReference type="Rhea" id="RHEA-COMP:14658"/>
        <dbReference type="Rhea" id="RHEA-COMP:14659"/>
        <dbReference type="ChEBI" id="CHEBI:65314"/>
        <dbReference type="ChEBI" id="CHEBI:65315"/>
    </reaction>
</comment>
<dbReference type="EMBL" id="LR899713">
    <property type="protein sequence ID" value="CAD7241932.1"/>
    <property type="molecule type" value="Genomic_DNA"/>
</dbReference>
<evidence type="ECO:0000256" key="5">
    <source>
        <dbReference type="ARBA" id="ARBA00009375"/>
    </source>
</evidence>
<dbReference type="GO" id="GO:0004823">
    <property type="term" value="F:leucine-tRNA ligase activity"/>
    <property type="evidence" value="ECO:0007669"/>
    <property type="project" value="UniProtKB-EC"/>
</dbReference>
<evidence type="ECO:0000256" key="1">
    <source>
        <dbReference type="ARBA" id="ARBA00001166"/>
    </source>
</evidence>
<protein>
    <recommendedName>
        <fullName evidence="27">Pseudouridylate synthase 1 homolog</fullName>
        <ecNumber evidence="26">5.4.99.12</ecNumber>
        <ecNumber evidence="6">6.1.1.4</ecNumber>
    </recommendedName>
    <alternativeName>
        <fullName evidence="20">Leucyl-tRNA synthetase</fullName>
    </alternativeName>
    <alternativeName>
        <fullName evidence="28">tRNA pseudouridine synthase 1</fullName>
    </alternativeName>
    <alternativeName>
        <fullName evidence="31">tRNA pseudouridine(38-40) synthase</fullName>
    </alternativeName>
    <alternativeName>
        <fullName evidence="29">tRNA pseudouridylate synthase I</fullName>
    </alternativeName>
    <alternativeName>
        <fullName evidence="30">tRNA-uridine isomerase I</fullName>
    </alternativeName>
</protein>
<dbReference type="InterPro" id="IPR020095">
    <property type="entry name" value="PsdUridine_synth_TruA_C"/>
</dbReference>
<evidence type="ECO:0000256" key="20">
    <source>
        <dbReference type="ARBA" id="ARBA00030520"/>
    </source>
</evidence>
<evidence type="ECO:0000256" key="9">
    <source>
        <dbReference type="ARBA" id="ARBA00022694"/>
    </source>
</evidence>
<reference evidence="37" key="1">
    <citation type="submission" date="2020-11" db="EMBL/GenBank/DDBJ databases">
        <authorList>
            <person name="Tran Van P."/>
        </authorList>
    </citation>
    <scope>NUCLEOTIDE SEQUENCE</scope>
</reference>
<dbReference type="Pfam" id="PF00651">
    <property type="entry name" value="BTB"/>
    <property type="match status" value="1"/>
</dbReference>
<evidence type="ECO:0000256" key="19">
    <source>
        <dbReference type="ARBA" id="ARBA00023242"/>
    </source>
</evidence>
<feature type="active site" description="Nucleophile" evidence="32">
    <location>
        <position position="1469"/>
    </location>
</feature>
<dbReference type="InterPro" id="IPR036236">
    <property type="entry name" value="Znf_C2H2_sf"/>
</dbReference>
<evidence type="ECO:0000256" key="26">
    <source>
        <dbReference type="ARBA" id="ARBA00066509"/>
    </source>
</evidence>
<feature type="region of interest" description="Disordered" evidence="35">
    <location>
        <begin position="1701"/>
        <end position="1724"/>
    </location>
</feature>
<dbReference type="GO" id="GO:0005524">
    <property type="term" value="F:ATP binding"/>
    <property type="evidence" value="ECO:0007669"/>
    <property type="project" value="UniProtKB-KW"/>
</dbReference>
<evidence type="ECO:0000256" key="11">
    <source>
        <dbReference type="ARBA" id="ARBA00022737"/>
    </source>
</evidence>
<organism evidence="37">
    <name type="scientific">Darwinula stevensoni</name>
    <dbReference type="NCBI Taxonomy" id="69355"/>
    <lineage>
        <taxon>Eukaryota</taxon>
        <taxon>Metazoa</taxon>
        <taxon>Ecdysozoa</taxon>
        <taxon>Arthropoda</taxon>
        <taxon>Crustacea</taxon>
        <taxon>Oligostraca</taxon>
        <taxon>Ostracoda</taxon>
        <taxon>Podocopa</taxon>
        <taxon>Podocopida</taxon>
        <taxon>Darwinulocopina</taxon>
        <taxon>Darwinuloidea</taxon>
        <taxon>Darwinulidae</taxon>
        <taxon>Darwinula</taxon>
    </lineage>
</organism>
<dbReference type="GO" id="GO:0003723">
    <property type="term" value="F:RNA binding"/>
    <property type="evidence" value="ECO:0007669"/>
    <property type="project" value="InterPro"/>
</dbReference>
<keyword evidence="16" id="KW-0648">Protein biosynthesis</keyword>
<feature type="domain" description="C2H2-type" evidence="36">
    <location>
        <begin position="209"/>
        <end position="236"/>
    </location>
</feature>
<evidence type="ECO:0000256" key="14">
    <source>
        <dbReference type="ARBA" id="ARBA00022833"/>
    </source>
</evidence>
<evidence type="ECO:0000256" key="12">
    <source>
        <dbReference type="ARBA" id="ARBA00022741"/>
    </source>
</evidence>
<evidence type="ECO:0000256" key="25">
    <source>
        <dbReference type="ARBA" id="ARBA00064589"/>
    </source>
</evidence>
<dbReference type="Pfam" id="PF00133">
    <property type="entry name" value="tRNA-synt_1"/>
    <property type="match status" value="1"/>
</dbReference>
<evidence type="ECO:0000256" key="27">
    <source>
        <dbReference type="ARBA" id="ARBA00068582"/>
    </source>
</evidence>
<dbReference type="Proteomes" id="UP000677054">
    <property type="component" value="Unassembled WGS sequence"/>
</dbReference>
<keyword evidence="11" id="KW-0677">Repeat</keyword>
<dbReference type="InterPro" id="IPR020103">
    <property type="entry name" value="PsdUridine_synth_cat_dom_sf"/>
</dbReference>
<evidence type="ECO:0000256" key="21">
    <source>
        <dbReference type="ARBA" id="ARBA00036943"/>
    </source>
</evidence>
<evidence type="ECO:0000256" key="30">
    <source>
        <dbReference type="ARBA" id="ARBA00080849"/>
    </source>
</evidence>
<dbReference type="CDD" id="cd00812">
    <property type="entry name" value="LeuRS_core"/>
    <property type="match status" value="1"/>
</dbReference>
<evidence type="ECO:0000256" key="33">
    <source>
        <dbReference type="PIRSR" id="PIRSR641708-2"/>
    </source>
</evidence>
<dbReference type="GO" id="GO:0016491">
    <property type="term" value="F:oxidoreductase activity"/>
    <property type="evidence" value="ECO:0007669"/>
    <property type="project" value="InterPro"/>
</dbReference>
<evidence type="ECO:0000256" key="3">
    <source>
        <dbReference type="ARBA" id="ARBA00005594"/>
    </source>
</evidence>
<evidence type="ECO:0000256" key="31">
    <source>
        <dbReference type="ARBA" id="ARBA00081344"/>
    </source>
</evidence>
<dbReference type="FunFam" id="3.30.160.60:FF:000688">
    <property type="entry name" value="zinc finger protein 197 isoform X1"/>
    <property type="match status" value="1"/>
</dbReference>
<dbReference type="GO" id="GO:0008270">
    <property type="term" value="F:zinc ion binding"/>
    <property type="evidence" value="ECO:0007669"/>
    <property type="project" value="UniProtKB-KW"/>
</dbReference>
<keyword evidence="18" id="KW-0413">Isomerase</keyword>
<evidence type="ECO:0000256" key="18">
    <source>
        <dbReference type="ARBA" id="ARBA00023235"/>
    </source>
</evidence>
<dbReference type="Pfam" id="PF24810">
    <property type="entry name" value="RBD_LARS1"/>
    <property type="match status" value="1"/>
</dbReference>
<evidence type="ECO:0000313" key="38">
    <source>
        <dbReference type="Proteomes" id="UP000677054"/>
    </source>
</evidence>
<evidence type="ECO:0000256" key="4">
    <source>
        <dbReference type="ARBA" id="ARBA00006991"/>
    </source>
</evidence>
<dbReference type="Gene3D" id="3.30.70.660">
    <property type="entry name" value="Pseudouridine synthase I, catalytic domain, C-terminal subdomain"/>
    <property type="match status" value="1"/>
</dbReference>
<dbReference type="FunFam" id="3.30.70.580:FF:000002">
    <property type="entry name" value="tRNA pseudouridine synthase"/>
    <property type="match status" value="1"/>
</dbReference>
<comment type="similarity">
    <text evidence="5">Belongs to the tRNA pseudouridine synthase TruA family.</text>
</comment>
<dbReference type="SUPFAM" id="SSF53720">
    <property type="entry name" value="ALDH-like"/>
    <property type="match status" value="1"/>
</dbReference>
<dbReference type="InterPro" id="IPR001406">
    <property type="entry name" value="PsdUridine_synth_TruA"/>
</dbReference>
<comment type="catalytic activity">
    <reaction evidence="23">
        <text>uridine(38/39/40) in tRNA = pseudouridine(38/39/40) in tRNA</text>
        <dbReference type="Rhea" id="RHEA:22376"/>
        <dbReference type="Rhea" id="RHEA-COMP:10085"/>
        <dbReference type="Rhea" id="RHEA-COMP:10087"/>
        <dbReference type="ChEBI" id="CHEBI:65314"/>
        <dbReference type="ChEBI" id="CHEBI:65315"/>
        <dbReference type="EC" id="5.4.99.12"/>
    </reaction>
</comment>
<accession>A0A7R8X3B3</accession>
<dbReference type="NCBIfam" id="TIGR00395">
    <property type="entry name" value="leuS_arch"/>
    <property type="match status" value="1"/>
</dbReference>
<evidence type="ECO:0000313" key="37">
    <source>
        <dbReference type="EMBL" id="CAD7241932.1"/>
    </source>
</evidence>
<evidence type="ECO:0000256" key="8">
    <source>
        <dbReference type="ARBA" id="ARBA00022664"/>
    </source>
</evidence>
<evidence type="ECO:0000256" key="23">
    <source>
        <dbReference type="ARBA" id="ARBA00052184"/>
    </source>
</evidence>
<sequence length="2282" mass="257364">MVKLLAEASKWNGQVYQIFLPDASYDDMQKLVHLLYTGTVSLMSSDLGNILSLASCLGIDLRSSTSISPLSLPCVPSPPLSMAAGLDLLPNHSSGYKCNASILEIPEVNMEMDEDGFYDQNSSSEMKGRRRKIRPKKLELPGEEGDGLVLEGPFSCIYCDERFTDRILLRNHVTVHAGESLHCRFCGKVFQNTGNLRSHLRCHTGERPHRCKQCGKSFAAKSTLIYHERIHTKERPHSCELCGKGFIKAGDLTVHRRSHTACADKLKREMEEFGCPPQFPMEKDSHSSKDDDSRDLAVDKSKGKKSKAAAKTGGSKYQWQIMQSLGLTDEEIKNFADTSFWLQYFPPLAKQDLSAMGLHIDWRRTFITTDANPFYDSFVRWQFLRLKEKDKVKFGKRYTIYSPKDGQPCMDHDRSTGEGVGPQEYTLIKLEILHPYPACLKTVAKQKTFLVAATLRPETMYGQTNCWLHPDLDYIGFQTTDGEIYICSERAARNMSYQGFTVSNGCVEVKLHLKGQELLGACLKAPLTSYNEIYALPMLTIQEDKGTGIVTSVPSDSPDDWAALRDLQNKPALRSKYGISDNMVLAFQPVPILEIPEFGNLSAVTVVDQLKIQSQNDKEKLTQAKEMVYLKGFYDGVVGEHKGCKIQDVKKAIQKSLTDSGEAAVYMEPEKPIISRSGDDCVVALCDQWFLDYGEPKWKEEAHKVLNQINSYHEEVRKNFVATLDWLHEHACSRTYGLGTKLPWDEYWLIESLSDSTIYMAFYTVAHLLQGGTFDGSRPNHLNIRADEMTPDVWDYVFLPDSPKPVNSAIPQSALDELRREFMYWYPVDLRSSGKDLIQNHLTYYLYNHVAMWPQHPELWPKAVRANGHLLLNSEKMSKSTGNFMTLTEALDKFGADGMRLALADAGDSIEDANFVEIQAETGILRLFTFIEWVKEILASKDSLRVGDHLTFHDKVFQSEMNLKIRETEQFYDQMLFKEALRTGFFELQSARDRYRELCLEGLHLDLILRFIRVQALLLSPICPHKESIVRASWPTAGEIDYTLLVASEYLMNMAHEFRLRLKSYLSPVAKKKGQEPVPVEKPTHAVVVVAKSFPPWQEAILNILKELYHEEKGFPDNKVILGILSQNEIVKPQMKKAMPFVQSTKDKVLSHGLKALNVTLDFDEKEVLLTNSIYLTSTLELEGLEVKYTTEVTEIKKEDCRPGSPYVFFRRALTVPMVFINPQPHSGLFEITLPILEGDNPERIAVRMARTTRALKDPKRVILLRYEDPLLGPRQLPSFTEPEKGKVRCPKEAIFHIDATSQSVQMDLKGTKLTVGSLHMLQPIQLVKTFTRILSHVDIQFTHALHGALTRCFWRALSATVNMSEDHGAGAPERLHEALEQTRENPEPECKKAKLANAPSLEKQRIKTRKMALLLSYCGNGYFGMQRNPGMATIEEDLLTSLLKAGCITDEVFVSPQTGQFQRAARTDKGVSAARQVVSIKMVVEEDTLERMNALLPAQIQVQAIKRVTRGFNPKTKCCARTYSYLLPTFAFAPPDVLTTETYRITSDIFAGVNELIKSFEGTHNFHNYTARRKADDSSAQRYIMSLKMNPPFERDGYEWSEITVKGQSFMLHQIRKMVGLTIAIMRGLASRETLKKTFGKKRIDIPIAPSLGLVLEKVHYDYYDKRYGSDGIHEPLDWKKEEEAVTKFKEEVIYPTIRDGEIKEKSEDGRPDASPNHQSEVRSEFGRAMVAVELDSAKKAGEVEVEEVQITMNLSQNLISEIFKSMTYGPGKNMKNITEVRGSVPTDPDPIHKWIKGAEERKTYFVQVTEKELPIFSECLKVTRAAQQQWLSYLGSKMCSIISSGAVFLRKQEDILASLHALSVNGTVSGSYPVISAFLRNLELGDLIISRLKLKDFGTKGVLVLRNQDPPVDVLQIFIHVVIPAILSGNAIIMFIQDHYALLEATCIVEGLKEAGIPKHLISIIHGQMKADAFSAEELKIPPGDIHHCLTLVQEGIHAQFEMKLKEKLQRMTVGEALDTSSDVKQTQLPVQWEVWRDEALKEGATVSVCEGTVTGFVSGLAPAAKIISRQDVPRGMVWMSPFRTAKEALGFISNQKMVSIASIWSSSMHQAQEFALLLPWKNPPGLWSTYKEPLGLVCMFLPLENIPRSHLDLLILGCLAAGNAVCLIALKDAKFNIDPSFKVFEGLPKSLLTFTAVEDLHVTMRDVFQTHLVAGFWNFTGNKMIPVQPCTAPLNYPKIIWEADHISKCNCSLQLQAILEVYAMKEKSLFFPHGGMFAN</sequence>
<dbReference type="EC" id="5.4.99.12" evidence="26"/>
<evidence type="ECO:0000256" key="35">
    <source>
        <dbReference type="SAM" id="MobiDB-lite"/>
    </source>
</evidence>
<dbReference type="OrthoDB" id="10249672at2759"/>
<dbReference type="GO" id="GO:0006429">
    <property type="term" value="P:leucyl-tRNA aminoacylation"/>
    <property type="evidence" value="ECO:0007669"/>
    <property type="project" value="InterPro"/>
</dbReference>
<dbReference type="InterPro" id="IPR041708">
    <property type="entry name" value="PUS1/PUS2-like"/>
</dbReference>
<dbReference type="InterPro" id="IPR013087">
    <property type="entry name" value="Znf_C2H2_type"/>
</dbReference>
<dbReference type="InterPro" id="IPR009008">
    <property type="entry name" value="Val/Leu/Ile-tRNA-synth_edit"/>
</dbReference>
<feature type="domain" description="C2H2-type" evidence="36">
    <location>
        <begin position="237"/>
        <end position="260"/>
    </location>
</feature>
<feature type="region of interest" description="Disordered" evidence="35">
    <location>
        <begin position="277"/>
        <end position="309"/>
    </location>
</feature>
<dbReference type="NCBIfam" id="TIGR00071">
    <property type="entry name" value="hisT_truA"/>
    <property type="match status" value="1"/>
</dbReference>
<dbReference type="EMBL" id="CAJPEV010000196">
    <property type="protein sequence ID" value="CAG0882174.1"/>
    <property type="molecule type" value="Genomic_DNA"/>
</dbReference>
<evidence type="ECO:0000256" key="10">
    <source>
        <dbReference type="ARBA" id="ARBA00022723"/>
    </source>
</evidence>
<dbReference type="InterPro" id="IPR020094">
    <property type="entry name" value="TruA/RsuA/RluB/E/F_N"/>
</dbReference>
<dbReference type="InterPro" id="IPR014729">
    <property type="entry name" value="Rossmann-like_a/b/a_fold"/>
</dbReference>
<dbReference type="SUPFAM" id="SSF55120">
    <property type="entry name" value="Pseudouridine synthase"/>
    <property type="match status" value="1"/>
</dbReference>
<comment type="subcellular location">
    <subcellularLocation>
        <location evidence="2">Nucleus</location>
    </subcellularLocation>
</comment>
<dbReference type="PANTHER" id="PTHR45794:SF1">
    <property type="entry name" value="LEUCINE--TRNA LIGASE, CYTOPLASMIC"/>
    <property type="match status" value="1"/>
</dbReference>
<evidence type="ECO:0000256" key="16">
    <source>
        <dbReference type="ARBA" id="ARBA00022917"/>
    </source>
</evidence>
<feature type="domain" description="C2H2-type" evidence="36">
    <location>
        <begin position="181"/>
        <end position="208"/>
    </location>
</feature>
<dbReference type="SUPFAM" id="SSF47323">
    <property type="entry name" value="Anticodon-binding domain of a subclass of class I aminoacyl-tRNA synthetases"/>
    <property type="match status" value="1"/>
</dbReference>
<evidence type="ECO:0000256" key="34">
    <source>
        <dbReference type="PROSITE-ProRule" id="PRU00042"/>
    </source>
</evidence>
<dbReference type="Pfam" id="PF00096">
    <property type="entry name" value="zf-C2H2"/>
    <property type="match status" value="2"/>
</dbReference>
<dbReference type="FunFam" id="1.10.730.10:FF:000020">
    <property type="entry name" value="Leucine--tRNA ligase cytoplasmic"/>
    <property type="match status" value="1"/>
</dbReference>
<keyword evidence="7" id="KW-0436">Ligase</keyword>
<keyword evidence="13 34" id="KW-0863">Zinc-finger</keyword>
<dbReference type="FunFam" id="3.90.740.10:FF:000001">
    <property type="entry name" value="Leucine--tRNA ligase, cytoplasmic"/>
    <property type="match status" value="1"/>
</dbReference>
<dbReference type="GO" id="GO:0006397">
    <property type="term" value="P:mRNA processing"/>
    <property type="evidence" value="ECO:0007669"/>
    <property type="project" value="UniProtKB-KW"/>
</dbReference>
<evidence type="ECO:0000256" key="15">
    <source>
        <dbReference type="ARBA" id="ARBA00022840"/>
    </source>
</evidence>
<comment type="function">
    <text evidence="24">Pseudouridylate synthase that catalyzes pseudouridylation of tRNAs and mRNAs. Acts on positions 27/28 in the anticodon stem and also positions 34 and 36 in the anticodon of an intron containing tRNA. Also catalyzes pseudouridylation of mRNAs: mediates pseudouridylation of mRNAs with the consensus sequence 5'-UGUAG-3'. Acts as a regulator of pre-mRNA splicing by mediating pseudouridylation of pre-mRNAs at locations associated with alternatively spliced regions. Pseudouridylation of pre-mRNAs near splice sites directly regulates mRNA splicing and mRNA 3'-end processing. Involved in regulation of nuclear receptor activity through pseudouridylation of SRA1 mRNA.</text>
</comment>
<dbReference type="InterPro" id="IPR020097">
    <property type="entry name" value="PsdUridine_synth_TruA_a/b_dom"/>
</dbReference>
<keyword evidence="38" id="KW-1185">Reference proteome</keyword>
<evidence type="ECO:0000256" key="32">
    <source>
        <dbReference type="PIRSR" id="PIRSR641708-1"/>
    </source>
</evidence>
<keyword evidence="12" id="KW-0547">Nucleotide-binding</keyword>
<dbReference type="Gene3D" id="3.40.50.620">
    <property type="entry name" value="HUPs"/>
    <property type="match status" value="1"/>
</dbReference>
<dbReference type="FunFam" id="3.30.160.60:FF:000135">
    <property type="entry name" value="Zinc finger protein 358"/>
    <property type="match status" value="1"/>
</dbReference>
<dbReference type="InterPro" id="IPR009080">
    <property type="entry name" value="tRNAsynth_Ia_anticodon-bd"/>
</dbReference>
<dbReference type="PROSITE" id="PS00028">
    <property type="entry name" value="ZINC_FINGER_C2H2_1"/>
    <property type="match status" value="4"/>
</dbReference>
<dbReference type="PANTHER" id="PTHR45794">
    <property type="entry name" value="LEUCYL-TRNA SYNTHETASE"/>
    <property type="match status" value="1"/>
</dbReference>
<evidence type="ECO:0000256" key="6">
    <source>
        <dbReference type="ARBA" id="ARBA00013164"/>
    </source>
</evidence>
<dbReference type="InterPro" id="IPR055416">
    <property type="entry name" value="RBD_LARS1"/>
</dbReference>
<dbReference type="SMART" id="SM00355">
    <property type="entry name" value="ZnF_C2H2"/>
    <property type="match status" value="4"/>
</dbReference>
<dbReference type="InterPro" id="IPR002300">
    <property type="entry name" value="aa-tRNA-synth_Ia"/>
</dbReference>
<comment type="catalytic activity">
    <reaction evidence="21">
        <text>a uridine in tRNA = a pseudouridine in tRNA</text>
        <dbReference type="Rhea" id="RHEA:54572"/>
        <dbReference type="Rhea" id="RHEA-COMP:13339"/>
        <dbReference type="Rhea" id="RHEA-COMP:13934"/>
        <dbReference type="ChEBI" id="CHEBI:65314"/>
        <dbReference type="ChEBI" id="CHEBI:65315"/>
    </reaction>
</comment>
<keyword evidence="14" id="KW-0862">Zinc</keyword>
<evidence type="ECO:0000256" key="29">
    <source>
        <dbReference type="ARBA" id="ARBA00079087"/>
    </source>
</evidence>
<dbReference type="EC" id="6.1.1.4" evidence="6"/>
<dbReference type="Gene3D" id="3.30.70.580">
    <property type="entry name" value="Pseudouridine synthase I, catalytic domain, N-terminal subdomain"/>
    <property type="match status" value="1"/>
</dbReference>
<keyword evidence="8" id="KW-0507">mRNA processing</keyword>
<dbReference type="InterPro" id="IPR000210">
    <property type="entry name" value="BTB/POZ_dom"/>
</dbReference>
<dbReference type="GO" id="GO:0005634">
    <property type="term" value="C:nucleus"/>
    <property type="evidence" value="ECO:0007669"/>
    <property type="project" value="UniProtKB-SubCell"/>
</dbReference>
<dbReference type="InterPro" id="IPR004493">
    <property type="entry name" value="Leu-tRNA-synth_Ia_arc/euk"/>
</dbReference>
<dbReference type="SUPFAM" id="SSF52374">
    <property type="entry name" value="Nucleotidylyl transferase"/>
    <property type="match status" value="1"/>
</dbReference>
<keyword evidence="17" id="KW-0030">Aminoacyl-tRNA synthetase</keyword>